<evidence type="ECO:0000256" key="1">
    <source>
        <dbReference type="SAM" id="Phobius"/>
    </source>
</evidence>
<evidence type="ECO:0000313" key="3">
    <source>
        <dbReference type="EMBL" id="KAK5053857.1"/>
    </source>
</evidence>
<dbReference type="Gene3D" id="3.40.605.10">
    <property type="entry name" value="Aldehyde Dehydrogenase, Chain A, domain 1"/>
    <property type="match status" value="1"/>
</dbReference>
<dbReference type="Pfam" id="PF00171">
    <property type="entry name" value="Aldedh"/>
    <property type="match status" value="1"/>
</dbReference>
<dbReference type="Proteomes" id="UP001358417">
    <property type="component" value="Unassembled WGS sequence"/>
</dbReference>
<accession>A0AAV9NG69</accession>
<dbReference type="InterPro" id="IPR016161">
    <property type="entry name" value="Ald_DH/histidinol_DH"/>
</dbReference>
<evidence type="ECO:0000259" key="2">
    <source>
        <dbReference type="Pfam" id="PF00171"/>
    </source>
</evidence>
<dbReference type="GO" id="GO:0016620">
    <property type="term" value="F:oxidoreductase activity, acting on the aldehyde or oxo group of donors, NAD or NADP as acceptor"/>
    <property type="evidence" value="ECO:0007669"/>
    <property type="project" value="InterPro"/>
</dbReference>
<keyword evidence="1" id="KW-0812">Transmembrane</keyword>
<dbReference type="AlphaFoldDB" id="A0AAV9NG69"/>
<dbReference type="InterPro" id="IPR016162">
    <property type="entry name" value="Ald_DH_N"/>
</dbReference>
<protein>
    <recommendedName>
        <fullName evidence="2">Aldehyde dehydrogenase domain-containing protein</fullName>
    </recommendedName>
</protein>
<dbReference type="PANTHER" id="PTHR43111:SF1">
    <property type="entry name" value="ALDEHYDE DEHYDROGENASE B-RELATED"/>
    <property type="match status" value="1"/>
</dbReference>
<feature type="transmembrane region" description="Helical" evidence="1">
    <location>
        <begin position="457"/>
        <end position="476"/>
    </location>
</feature>
<proteinExistence type="predicted"/>
<sequence>MSDSLDRILAAAVDGQAQSQRFIQRQLSRLHEHFVRDGPEIRAAMKNDGSQTTSEIEIQYTLALETITKSFSESDFQKLLATEYKIAYSENTPDHRCAYGAAYIAPATYNLVYSTVAAVSTAIAAGNCVILELPKTLSATSDVLRKTLSNALDHDTFTIVDKNVDQNKLSRKTVRLQGSPSGDVSPSPETLIVPSTRAIAIVDRYADFQKTAKAIIRARFAFEGKSPIAPQLVLVNEYRIKEFCNAIAENTSKYFASQIEGNSTSDSSLAAKSRAIRASANELDKAGAETILSGSRGVVVRVNDRSSSLLRKHVNEPLLIIHPVRSLDDAMDLASRTSGDEPLAALHVFGSPEVGKYVSQFVHSHLTCINDIPVELVVAPLTPVGFATLLGQPYRKEMFTTAKPQYIEFGKREQQLSTLIESNNEAEAVKLRKQAQAIKVDMKQPAGHLLGHFEQGLLVGASLALVTIVTGVTLLMKQGIPLLKTWRF</sequence>
<comment type="caution">
    <text evidence="3">The sequence shown here is derived from an EMBL/GenBank/DDBJ whole genome shotgun (WGS) entry which is preliminary data.</text>
</comment>
<dbReference type="EMBL" id="JAVRRD010000011">
    <property type="protein sequence ID" value="KAK5053857.1"/>
    <property type="molecule type" value="Genomic_DNA"/>
</dbReference>
<feature type="domain" description="Aldehyde dehydrogenase" evidence="2">
    <location>
        <begin position="199"/>
        <end position="337"/>
    </location>
</feature>
<dbReference type="RefSeq" id="XP_064706982.1">
    <property type="nucleotide sequence ID" value="XM_064845437.1"/>
</dbReference>
<dbReference type="PANTHER" id="PTHR43111">
    <property type="entry name" value="ALDEHYDE DEHYDROGENASE B-RELATED"/>
    <property type="match status" value="1"/>
</dbReference>
<name>A0AAV9NG69_9EURO</name>
<keyword evidence="1" id="KW-0472">Membrane</keyword>
<dbReference type="GeneID" id="89970035"/>
<reference evidence="3 4" key="1">
    <citation type="submission" date="2023-08" db="EMBL/GenBank/DDBJ databases">
        <title>Black Yeasts Isolated from many extreme environments.</title>
        <authorList>
            <person name="Coleine C."/>
            <person name="Stajich J.E."/>
            <person name="Selbmann L."/>
        </authorList>
    </citation>
    <scope>NUCLEOTIDE SEQUENCE [LARGE SCALE GENOMIC DNA]</scope>
    <source>
        <strain evidence="3 4">CCFEE 5792</strain>
    </source>
</reference>
<gene>
    <name evidence="3" type="ORF">LTR84_001819</name>
</gene>
<dbReference type="Gene3D" id="3.40.309.10">
    <property type="entry name" value="Aldehyde Dehydrogenase, Chain A, domain 2"/>
    <property type="match status" value="1"/>
</dbReference>
<dbReference type="SUPFAM" id="SSF53720">
    <property type="entry name" value="ALDH-like"/>
    <property type="match status" value="1"/>
</dbReference>
<evidence type="ECO:0000313" key="4">
    <source>
        <dbReference type="Proteomes" id="UP001358417"/>
    </source>
</evidence>
<organism evidence="3 4">
    <name type="scientific">Exophiala bonariae</name>
    <dbReference type="NCBI Taxonomy" id="1690606"/>
    <lineage>
        <taxon>Eukaryota</taxon>
        <taxon>Fungi</taxon>
        <taxon>Dikarya</taxon>
        <taxon>Ascomycota</taxon>
        <taxon>Pezizomycotina</taxon>
        <taxon>Eurotiomycetes</taxon>
        <taxon>Chaetothyriomycetidae</taxon>
        <taxon>Chaetothyriales</taxon>
        <taxon>Herpotrichiellaceae</taxon>
        <taxon>Exophiala</taxon>
    </lineage>
</organism>
<keyword evidence="1" id="KW-1133">Transmembrane helix</keyword>
<dbReference type="InterPro" id="IPR015590">
    <property type="entry name" value="Aldehyde_DH_dom"/>
</dbReference>
<dbReference type="InterPro" id="IPR016163">
    <property type="entry name" value="Ald_DH_C"/>
</dbReference>
<keyword evidence="4" id="KW-1185">Reference proteome</keyword>